<reference evidence="2 3" key="1">
    <citation type="submission" date="2019-05" db="EMBL/GenBank/DDBJ databases">
        <title>Another draft genome of Portunus trituberculatus and its Hox gene families provides insights of decapod evolution.</title>
        <authorList>
            <person name="Jeong J.-H."/>
            <person name="Song I."/>
            <person name="Kim S."/>
            <person name="Choi T."/>
            <person name="Kim D."/>
            <person name="Ryu S."/>
            <person name="Kim W."/>
        </authorList>
    </citation>
    <scope>NUCLEOTIDE SEQUENCE [LARGE SCALE GENOMIC DNA]</scope>
    <source>
        <tissue evidence="2">Muscle</tissue>
    </source>
</reference>
<protein>
    <submittedName>
        <fullName evidence="2">Uncharacterized protein</fullName>
    </submittedName>
</protein>
<keyword evidence="3" id="KW-1185">Reference proteome</keyword>
<comment type="caution">
    <text evidence="2">The sequence shown here is derived from an EMBL/GenBank/DDBJ whole genome shotgun (WGS) entry which is preliminary data.</text>
</comment>
<gene>
    <name evidence="2" type="ORF">E2C01_059227</name>
</gene>
<evidence type="ECO:0000313" key="3">
    <source>
        <dbReference type="Proteomes" id="UP000324222"/>
    </source>
</evidence>
<accession>A0A5B7GXH0</accession>
<evidence type="ECO:0000313" key="2">
    <source>
        <dbReference type="EMBL" id="MPC65101.1"/>
    </source>
</evidence>
<feature type="region of interest" description="Disordered" evidence="1">
    <location>
        <begin position="1"/>
        <end position="26"/>
    </location>
</feature>
<name>A0A5B7GXH0_PORTR</name>
<proteinExistence type="predicted"/>
<dbReference type="EMBL" id="VSRR010022929">
    <property type="protein sequence ID" value="MPC65101.1"/>
    <property type="molecule type" value="Genomic_DNA"/>
</dbReference>
<dbReference type="Proteomes" id="UP000324222">
    <property type="component" value="Unassembled WGS sequence"/>
</dbReference>
<feature type="compositionally biased region" description="Basic and acidic residues" evidence="1">
    <location>
        <begin position="1"/>
        <end position="17"/>
    </location>
</feature>
<sequence>MTPGKKEEERQGKEGKGRSGKHHRHTNRLVFDEEVLCYPRHHHRHYHHHHCLLQLLVFLPH</sequence>
<dbReference type="AlphaFoldDB" id="A0A5B7GXH0"/>
<evidence type="ECO:0000256" key="1">
    <source>
        <dbReference type="SAM" id="MobiDB-lite"/>
    </source>
</evidence>
<organism evidence="2 3">
    <name type="scientific">Portunus trituberculatus</name>
    <name type="common">Swimming crab</name>
    <name type="synonym">Neptunus trituberculatus</name>
    <dbReference type="NCBI Taxonomy" id="210409"/>
    <lineage>
        <taxon>Eukaryota</taxon>
        <taxon>Metazoa</taxon>
        <taxon>Ecdysozoa</taxon>
        <taxon>Arthropoda</taxon>
        <taxon>Crustacea</taxon>
        <taxon>Multicrustacea</taxon>
        <taxon>Malacostraca</taxon>
        <taxon>Eumalacostraca</taxon>
        <taxon>Eucarida</taxon>
        <taxon>Decapoda</taxon>
        <taxon>Pleocyemata</taxon>
        <taxon>Brachyura</taxon>
        <taxon>Eubrachyura</taxon>
        <taxon>Portunoidea</taxon>
        <taxon>Portunidae</taxon>
        <taxon>Portuninae</taxon>
        <taxon>Portunus</taxon>
    </lineage>
</organism>